<evidence type="ECO:0000256" key="1">
    <source>
        <dbReference type="SAM" id="Phobius"/>
    </source>
</evidence>
<accession>A0A3L9E155</accession>
<gene>
    <name evidence="2" type="ORF">EAF07_02490</name>
</gene>
<organism evidence="2 3">
    <name type="scientific">Streptococcus hillyeri</name>
    <dbReference type="NCBI Taxonomy" id="2282420"/>
    <lineage>
        <taxon>Bacteria</taxon>
        <taxon>Bacillati</taxon>
        <taxon>Bacillota</taxon>
        <taxon>Bacilli</taxon>
        <taxon>Lactobacillales</taxon>
        <taxon>Streptococcaceae</taxon>
        <taxon>Streptococcus</taxon>
    </lineage>
</organism>
<keyword evidence="1" id="KW-0472">Membrane</keyword>
<keyword evidence="3" id="KW-1185">Reference proteome</keyword>
<name>A0A3L9E155_9STRE</name>
<proteinExistence type="predicted"/>
<sequence>MNAYLMLIVLIILLVLVISNLCLNPLSKTSWSEPLFVQRSIGVGITINLKNRLGWWIYMIVSVALVILLAMVLLDKS</sequence>
<feature type="transmembrane region" description="Helical" evidence="1">
    <location>
        <begin position="55"/>
        <end position="74"/>
    </location>
</feature>
<dbReference type="Proteomes" id="UP000279194">
    <property type="component" value="Unassembled WGS sequence"/>
</dbReference>
<keyword evidence="1" id="KW-1133">Transmembrane helix</keyword>
<protein>
    <submittedName>
        <fullName evidence="2">Uncharacterized protein</fullName>
    </submittedName>
</protein>
<dbReference type="AlphaFoldDB" id="A0A3L9E155"/>
<reference evidence="2 3" key="1">
    <citation type="submission" date="2018-10" db="EMBL/GenBank/DDBJ databases">
        <title>Streptococcus hillyeri sp. nov., isolated from equine tracheal sample.</title>
        <authorList>
            <person name="Macfadyen A.C."/>
            <person name="Waller A."/>
            <person name="Paterson G.K."/>
        </authorList>
    </citation>
    <scope>NUCLEOTIDE SEQUENCE [LARGE SCALE GENOMIC DNA]</scope>
    <source>
        <strain evidence="2 3">28462</strain>
    </source>
</reference>
<dbReference type="EMBL" id="RCVM01000002">
    <property type="protein sequence ID" value="RLY04870.1"/>
    <property type="molecule type" value="Genomic_DNA"/>
</dbReference>
<evidence type="ECO:0000313" key="2">
    <source>
        <dbReference type="EMBL" id="RLY04870.1"/>
    </source>
</evidence>
<comment type="caution">
    <text evidence="2">The sequence shown here is derived from an EMBL/GenBank/DDBJ whole genome shotgun (WGS) entry which is preliminary data.</text>
</comment>
<keyword evidence="1" id="KW-0812">Transmembrane</keyword>
<dbReference type="RefSeq" id="WP_121834711.1">
    <property type="nucleotide sequence ID" value="NZ_CP163513.1"/>
</dbReference>
<evidence type="ECO:0000313" key="3">
    <source>
        <dbReference type="Proteomes" id="UP000279194"/>
    </source>
</evidence>